<feature type="compositionally biased region" description="Polar residues" evidence="10">
    <location>
        <begin position="276"/>
        <end position="299"/>
    </location>
</feature>
<evidence type="ECO:0000256" key="4">
    <source>
        <dbReference type="ARBA" id="ARBA00022475"/>
    </source>
</evidence>
<dbReference type="InterPro" id="IPR045851">
    <property type="entry name" value="AMP-bd_C_sf"/>
</dbReference>
<keyword evidence="8 9" id="KW-0975">Bacterial flagellum</keyword>
<comment type="caution">
    <text evidence="14">The sequence shown here is derived from an EMBL/GenBank/DDBJ whole genome shotgun (WGS) entry which is preliminary data.</text>
</comment>
<keyword evidence="14" id="KW-0969">Cilium</keyword>
<name>A0A2W5ND19_RHOSU</name>
<dbReference type="InterPro" id="IPR000067">
    <property type="entry name" value="FlgMring_FliF"/>
</dbReference>
<comment type="subcellular location">
    <subcellularLocation>
        <location evidence="1 9">Bacterial flagellum basal body</location>
    </subcellularLocation>
    <subcellularLocation>
        <location evidence="2">Cell membrane</location>
        <topology evidence="2">Multi-pass membrane protein</topology>
    </subcellularLocation>
</comment>
<dbReference type="Pfam" id="PF01514">
    <property type="entry name" value="YscJ_FliF"/>
    <property type="match status" value="1"/>
</dbReference>
<evidence type="ECO:0000256" key="9">
    <source>
        <dbReference type="PIRNR" id="PIRNR004862"/>
    </source>
</evidence>
<feature type="region of interest" description="Disordered" evidence="10">
    <location>
        <begin position="263"/>
        <end position="336"/>
    </location>
</feature>
<evidence type="ECO:0000256" key="8">
    <source>
        <dbReference type="ARBA" id="ARBA00023143"/>
    </source>
</evidence>
<evidence type="ECO:0000256" key="7">
    <source>
        <dbReference type="ARBA" id="ARBA00023136"/>
    </source>
</evidence>
<dbReference type="Pfam" id="PF08345">
    <property type="entry name" value="YscJ_FliF_C"/>
    <property type="match status" value="1"/>
</dbReference>
<feature type="compositionally biased region" description="Basic and acidic residues" evidence="10">
    <location>
        <begin position="263"/>
        <end position="273"/>
    </location>
</feature>
<evidence type="ECO:0000313" key="14">
    <source>
        <dbReference type="EMBL" id="PZQ50408.1"/>
    </source>
</evidence>
<dbReference type="PRINTS" id="PR01009">
    <property type="entry name" value="FLGMRINGFLIF"/>
</dbReference>
<dbReference type="Gene3D" id="3.30.300.30">
    <property type="match status" value="1"/>
</dbReference>
<dbReference type="GO" id="GO:0071973">
    <property type="term" value="P:bacterial-type flagellum-dependent cell motility"/>
    <property type="evidence" value="ECO:0007669"/>
    <property type="project" value="InterPro"/>
</dbReference>
<evidence type="ECO:0000256" key="5">
    <source>
        <dbReference type="ARBA" id="ARBA00022692"/>
    </source>
</evidence>
<dbReference type="Proteomes" id="UP000249185">
    <property type="component" value="Unassembled WGS sequence"/>
</dbReference>
<dbReference type="NCBIfam" id="TIGR00206">
    <property type="entry name" value="fliF"/>
    <property type="match status" value="1"/>
</dbReference>
<feature type="domain" description="Flagellar M-ring N-terminal" evidence="12">
    <location>
        <begin position="39"/>
        <end position="206"/>
    </location>
</feature>
<reference evidence="14 15" key="1">
    <citation type="submission" date="2017-08" db="EMBL/GenBank/DDBJ databases">
        <title>Infants hospitalized years apart are colonized by the same room-sourced microbial strains.</title>
        <authorList>
            <person name="Brooks B."/>
            <person name="Olm M.R."/>
            <person name="Firek B.A."/>
            <person name="Baker R."/>
            <person name="Thomas B.C."/>
            <person name="Morowitz M.J."/>
            <person name="Banfield J.F."/>
        </authorList>
    </citation>
    <scope>NUCLEOTIDE SEQUENCE [LARGE SCALE GENOMIC DNA]</scope>
    <source>
        <strain evidence="14">S2_005_002_R2_34</strain>
    </source>
</reference>
<evidence type="ECO:0000313" key="15">
    <source>
        <dbReference type="Proteomes" id="UP000249185"/>
    </source>
</evidence>
<keyword evidence="7 11" id="KW-0472">Membrane</keyword>
<keyword evidence="5 11" id="KW-0812">Transmembrane</keyword>
<dbReference type="PANTHER" id="PTHR30046">
    <property type="entry name" value="FLAGELLAR M-RING PROTEIN"/>
    <property type="match status" value="1"/>
</dbReference>
<evidence type="ECO:0000256" key="10">
    <source>
        <dbReference type="SAM" id="MobiDB-lite"/>
    </source>
</evidence>
<feature type="transmembrane region" description="Helical" evidence="11">
    <location>
        <begin position="424"/>
        <end position="442"/>
    </location>
</feature>
<dbReference type="InterPro" id="IPR006182">
    <property type="entry name" value="FliF_N_dom"/>
</dbReference>
<dbReference type="AlphaFoldDB" id="A0A2W5ND19"/>
<feature type="domain" description="Flagellar M-ring C-terminal" evidence="13">
    <location>
        <begin position="240"/>
        <end position="400"/>
    </location>
</feature>
<feature type="compositionally biased region" description="Basic and acidic residues" evidence="10">
    <location>
        <begin position="315"/>
        <end position="335"/>
    </location>
</feature>
<accession>A0A2W5ND19</accession>
<comment type="function">
    <text evidence="9">The M ring may be actively involved in energy transduction.</text>
</comment>
<proteinExistence type="inferred from homology"/>
<protein>
    <recommendedName>
        <fullName evidence="9">Flagellar M-ring protein</fullName>
    </recommendedName>
</protein>
<evidence type="ECO:0000256" key="6">
    <source>
        <dbReference type="ARBA" id="ARBA00022989"/>
    </source>
</evidence>
<dbReference type="GO" id="GO:0005886">
    <property type="term" value="C:plasma membrane"/>
    <property type="evidence" value="ECO:0007669"/>
    <property type="project" value="UniProtKB-SubCell"/>
</dbReference>
<dbReference type="InterPro" id="IPR013556">
    <property type="entry name" value="Flag_M-ring_C"/>
</dbReference>
<gene>
    <name evidence="14" type="primary">fliF</name>
    <name evidence="14" type="ORF">DI556_07585</name>
</gene>
<dbReference type="GO" id="GO:0003774">
    <property type="term" value="F:cytoskeletal motor activity"/>
    <property type="evidence" value="ECO:0007669"/>
    <property type="project" value="InterPro"/>
</dbReference>
<comment type="similarity">
    <text evidence="3 9">Belongs to the FliF family.</text>
</comment>
<evidence type="ECO:0000259" key="13">
    <source>
        <dbReference type="Pfam" id="PF08345"/>
    </source>
</evidence>
<evidence type="ECO:0000256" key="3">
    <source>
        <dbReference type="ARBA" id="ARBA00007971"/>
    </source>
</evidence>
<dbReference type="PIRSF" id="PIRSF004862">
    <property type="entry name" value="FliF"/>
    <property type="match status" value="1"/>
</dbReference>
<dbReference type="EMBL" id="QFPW01000004">
    <property type="protein sequence ID" value="PZQ50408.1"/>
    <property type="molecule type" value="Genomic_DNA"/>
</dbReference>
<keyword evidence="14" id="KW-0282">Flagellum</keyword>
<keyword evidence="4" id="KW-1003">Cell membrane</keyword>
<dbReference type="InterPro" id="IPR043427">
    <property type="entry name" value="YscJ/FliF"/>
</dbReference>
<keyword evidence="6 11" id="KW-1133">Transmembrane helix</keyword>
<organism evidence="14 15">
    <name type="scientific">Rhodovulum sulfidophilum</name>
    <name type="common">Rhodobacter sulfidophilus</name>
    <dbReference type="NCBI Taxonomy" id="35806"/>
    <lineage>
        <taxon>Bacteria</taxon>
        <taxon>Pseudomonadati</taxon>
        <taxon>Pseudomonadota</taxon>
        <taxon>Alphaproteobacteria</taxon>
        <taxon>Rhodobacterales</taxon>
        <taxon>Paracoccaceae</taxon>
        <taxon>Rhodovulum</taxon>
    </lineage>
</organism>
<evidence type="ECO:0000256" key="1">
    <source>
        <dbReference type="ARBA" id="ARBA00004117"/>
    </source>
</evidence>
<keyword evidence="14" id="KW-0966">Cell projection</keyword>
<evidence type="ECO:0000256" key="2">
    <source>
        <dbReference type="ARBA" id="ARBA00004651"/>
    </source>
</evidence>
<evidence type="ECO:0000259" key="12">
    <source>
        <dbReference type="Pfam" id="PF01514"/>
    </source>
</evidence>
<dbReference type="PANTHER" id="PTHR30046:SF0">
    <property type="entry name" value="FLAGELLAR M-RING PROTEIN"/>
    <property type="match status" value="1"/>
</dbReference>
<sequence length="521" mass="55440">MVRQIRSFWQGLDPRRRIIGALALVAIAAAVFGITRAANRPEMALLYSGLDPAAAGEVVAALEASGTPYQVRDTAIYVAAGTRDRLRLDLAARGLPANGEKGYEILDTLSGFGTTSQMFDAAYWRAKEGELARTITAAADVRAARVHLANPVNQPFAREARGAASVTVTMARGALDPERARAVRYLVASAVAGLPVDAVAVLDAERGVVLAGAEEGAETGASPKPEDRAETLRRNIQRLLEARVGPGRAIVEVNVDADMERQTISERVIDPESRAAISSETEQSSEKATGSTPGVTVASNLPDGDANGQNQSSRDSSESRERQNFDMSETRRERVIQPGQVRRVSVAVMVDGITEPGPDGAPTWSPRPPEELDTLRLLVQTAIGFDAARGDTVTLETLRFQPTPETGGFAEREAGFLAGEAGRLAQIGALALIVLALILFVIRPMLSRRTDPALAALTGPEGFGALPALAGPEGDLLDLPARTQTKIERLREVIASRGEDSAAVLRSWIESPDAQTEPRNP</sequence>
<evidence type="ECO:0000256" key="11">
    <source>
        <dbReference type="SAM" id="Phobius"/>
    </source>
</evidence>
<dbReference type="GO" id="GO:0009431">
    <property type="term" value="C:bacterial-type flagellum basal body, MS ring"/>
    <property type="evidence" value="ECO:0007669"/>
    <property type="project" value="InterPro"/>
</dbReference>